<evidence type="ECO:0000256" key="6">
    <source>
        <dbReference type="ARBA" id="ARBA00023229"/>
    </source>
</evidence>
<evidence type="ECO:0000256" key="1">
    <source>
        <dbReference type="ARBA" id="ARBA00001946"/>
    </source>
</evidence>
<comment type="cofactor">
    <cofactor evidence="1">
        <name>Mg(2+)</name>
        <dbReference type="ChEBI" id="CHEBI:18420"/>
    </cofactor>
</comment>
<dbReference type="Gene3D" id="1.10.600.10">
    <property type="entry name" value="Farnesyl Diphosphate Synthase"/>
    <property type="match status" value="1"/>
</dbReference>
<dbReference type="PANTHER" id="PTHR43281:SF1">
    <property type="entry name" value="FARNESYL DIPHOSPHATE SYNTHASE"/>
    <property type="match status" value="1"/>
</dbReference>
<dbReference type="CDD" id="cd00685">
    <property type="entry name" value="Trans_IPPS_HT"/>
    <property type="match status" value="1"/>
</dbReference>
<dbReference type="SFLD" id="SFLDG01017">
    <property type="entry name" value="Polyprenyl_Transferase_Like"/>
    <property type="match status" value="1"/>
</dbReference>
<evidence type="ECO:0000256" key="7">
    <source>
        <dbReference type="RuleBase" id="RU004466"/>
    </source>
</evidence>
<dbReference type="PANTHER" id="PTHR43281">
    <property type="entry name" value="FARNESYL DIPHOSPHATE SYNTHASE"/>
    <property type="match status" value="1"/>
</dbReference>
<dbReference type="InterPro" id="IPR000092">
    <property type="entry name" value="Polyprenyl_synt"/>
</dbReference>
<evidence type="ECO:0000313" key="8">
    <source>
        <dbReference type="EMBL" id="GIN55738.1"/>
    </source>
</evidence>
<dbReference type="Pfam" id="PF00348">
    <property type="entry name" value="polyprenyl_synt"/>
    <property type="match status" value="1"/>
</dbReference>
<sequence length="294" mass="32187">MSVNQTEYLNDYKRQLDTNVIKAIEELQAPESLKEAMKYSLTAGGKRIRPLFLFAAIHAYGKDPQVGMATACALEMIHTYSLIHDDLPSMDDDDLRRGRPTNHKVFGEALAILAGDGLLTYSFELIANDARLTDSDKIWLIQLLAKNAGPEGMVGGQVADIEAENKEPTIQELEFIHQHKTGKLLSFSVLAGAKIGGANEAELEMFAEFSHHLGLAFQISDDILDVIGDENIIGKPVGSDDGKSKSTYPALLTLDGAKKQLAYHIDKAKKALNQTKQNPALLLELTDLIAVRDS</sequence>
<accession>A0ABQ4KEI7</accession>
<dbReference type="Proteomes" id="UP000679950">
    <property type="component" value="Unassembled WGS sequence"/>
</dbReference>
<dbReference type="EMBL" id="BORB01000001">
    <property type="protein sequence ID" value="GIN55738.1"/>
    <property type="molecule type" value="Genomic_DNA"/>
</dbReference>
<gene>
    <name evidence="8" type="primary">ispA</name>
    <name evidence="8" type="ORF">J8TS2_00570</name>
</gene>
<proteinExistence type="inferred from homology"/>
<dbReference type="InterPro" id="IPR053378">
    <property type="entry name" value="Prenyl_diphosphate_synthase"/>
</dbReference>
<comment type="similarity">
    <text evidence="2 7">Belongs to the FPP/GGPP synthase family.</text>
</comment>
<dbReference type="PROSITE" id="PS00723">
    <property type="entry name" value="POLYPRENYL_SYNTHASE_1"/>
    <property type="match status" value="1"/>
</dbReference>
<keyword evidence="6" id="KW-0414">Isoprene biosynthesis</keyword>
<name>A0ABQ4KEI7_9BACI</name>
<evidence type="ECO:0000313" key="9">
    <source>
        <dbReference type="Proteomes" id="UP000679950"/>
    </source>
</evidence>
<keyword evidence="4" id="KW-0479">Metal-binding</keyword>
<evidence type="ECO:0000256" key="5">
    <source>
        <dbReference type="ARBA" id="ARBA00022842"/>
    </source>
</evidence>
<comment type="caution">
    <text evidence="8">The sequence shown here is derived from an EMBL/GenBank/DDBJ whole genome shotgun (WGS) entry which is preliminary data.</text>
</comment>
<evidence type="ECO:0000256" key="2">
    <source>
        <dbReference type="ARBA" id="ARBA00006706"/>
    </source>
</evidence>
<keyword evidence="3 7" id="KW-0808">Transferase</keyword>
<dbReference type="SUPFAM" id="SSF48576">
    <property type="entry name" value="Terpenoid synthases"/>
    <property type="match status" value="1"/>
</dbReference>
<dbReference type="InterPro" id="IPR008949">
    <property type="entry name" value="Isoprenoid_synthase_dom_sf"/>
</dbReference>
<dbReference type="PROSITE" id="PS00444">
    <property type="entry name" value="POLYPRENYL_SYNTHASE_2"/>
    <property type="match status" value="1"/>
</dbReference>
<keyword evidence="9" id="KW-1185">Reference proteome</keyword>
<evidence type="ECO:0000256" key="3">
    <source>
        <dbReference type="ARBA" id="ARBA00022679"/>
    </source>
</evidence>
<dbReference type="RefSeq" id="WP_191967505.1">
    <property type="nucleotide sequence ID" value="NZ_BORB01000001.1"/>
</dbReference>
<dbReference type="NCBIfam" id="NF045485">
    <property type="entry name" value="FPPsyn"/>
    <property type="match status" value="1"/>
</dbReference>
<dbReference type="SFLD" id="SFLDS00005">
    <property type="entry name" value="Isoprenoid_Synthase_Type_I"/>
    <property type="match status" value="1"/>
</dbReference>
<evidence type="ECO:0000256" key="4">
    <source>
        <dbReference type="ARBA" id="ARBA00022723"/>
    </source>
</evidence>
<keyword evidence="5" id="KW-0460">Magnesium</keyword>
<protein>
    <submittedName>
        <fullName evidence="8">Farnesyl-diphosphate synthase</fullName>
    </submittedName>
</protein>
<organism evidence="8 9">
    <name type="scientific">Lederbergia ruris</name>
    <dbReference type="NCBI Taxonomy" id="217495"/>
    <lineage>
        <taxon>Bacteria</taxon>
        <taxon>Bacillati</taxon>
        <taxon>Bacillota</taxon>
        <taxon>Bacilli</taxon>
        <taxon>Bacillales</taxon>
        <taxon>Bacillaceae</taxon>
        <taxon>Lederbergia</taxon>
    </lineage>
</organism>
<dbReference type="InterPro" id="IPR033749">
    <property type="entry name" value="Polyprenyl_synt_CS"/>
</dbReference>
<reference evidence="8 9" key="1">
    <citation type="submission" date="2021-03" db="EMBL/GenBank/DDBJ databases">
        <title>Antimicrobial resistance genes in bacteria isolated from Japanese honey, and their potential for conferring macrolide and lincosamide resistance in the American foulbrood pathogen Paenibacillus larvae.</title>
        <authorList>
            <person name="Okamoto M."/>
            <person name="Kumagai M."/>
            <person name="Kanamori H."/>
            <person name="Takamatsu D."/>
        </authorList>
    </citation>
    <scope>NUCLEOTIDE SEQUENCE [LARGE SCALE GENOMIC DNA]</scope>
    <source>
        <strain evidence="8 9">J8TS2</strain>
    </source>
</reference>